<keyword evidence="2" id="KW-1185">Reference proteome</keyword>
<comment type="caution">
    <text evidence="1">The sequence shown here is derived from an EMBL/GenBank/DDBJ whole genome shotgun (WGS) entry which is preliminary data.</text>
</comment>
<protein>
    <submittedName>
        <fullName evidence="1">G13500 protein</fullName>
    </submittedName>
</protein>
<evidence type="ECO:0000313" key="2">
    <source>
        <dbReference type="Proteomes" id="UP001497392"/>
    </source>
</evidence>
<dbReference type="SUPFAM" id="SSF52047">
    <property type="entry name" value="RNI-like"/>
    <property type="match status" value="1"/>
</dbReference>
<proteinExistence type="predicted"/>
<dbReference type="Proteomes" id="UP001497392">
    <property type="component" value="Unassembled WGS sequence"/>
</dbReference>
<sequence length="461" mass="51965">MALNELPLDYIYVTSCPTKARSCLAFEWMMKHMHGASGVTYRHLPYYSSNFTNQPHKTLDIIRKQGCREFPNLQKLKLDLNNNTAQGWSTWLDGMLCMAPNLVVLELRLVTCPLEVPTFRNLRHLDLAVADTDRSPLLLPPDLCMGTSVCPQGMDVSLEVPASLEHLCLSHILPTNGLTLPPGCQVFLAGNAQNLNDENKQEGWKALRPAVTKLVTHAARRRFEWEVSVGAVLPHVQALTLIAHELWMETSRGVPDFSYYPAMQDIRVRSLPGEQLNHLMSLTIVATNICITLPSALRLKRLCICAKWDLCLHFESAEETARHLQALDIYCHLLLHQEPLSELQTAMQQRDMQLVHVTFARTEMQHFRSTPRPAADTCWYRECGCMCCSECLAKSGVTAGQGDDGDDKSTAAPRLLRDIIGPMRYLENGGEKARPWVPCIRWRGRPSPSHSQLCIDTIDFK</sequence>
<evidence type="ECO:0000313" key="1">
    <source>
        <dbReference type="EMBL" id="CAL5230052.1"/>
    </source>
</evidence>
<reference evidence="1 2" key="1">
    <citation type="submission" date="2024-06" db="EMBL/GenBank/DDBJ databases">
        <authorList>
            <person name="Kraege A."/>
            <person name="Thomma B."/>
        </authorList>
    </citation>
    <scope>NUCLEOTIDE SEQUENCE [LARGE SCALE GENOMIC DNA]</scope>
</reference>
<accession>A0ABP1GD81</accession>
<organism evidence="1 2">
    <name type="scientific">Coccomyxa viridis</name>
    <dbReference type="NCBI Taxonomy" id="1274662"/>
    <lineage>
        <taxon>Eukaryota</taxon>
        <taxon>Viridiplantae</taxon>
        <taxon>Chlorophyta</taxon>
        <taxon>core chlorophytes</taxon>
        <taxon>Trebouxiophyceae</taxon>
        <taxon>Trebouxiophyceae incertae sedis</taxon>
        <taxon>Coccomyxaceae</taxon>
        <taxon>Coccomyxa</taxon>
    </lineage>
</organism>
<dbReference type="EMBL" id="CAXHTA020000021">
    <property type="protein sequence ID" value="CAL5230052.1"/>
    <property type="molecule type" value="Genomic_DNA"/>
</dbReference>
<gene>
    <name evidence="1" type="primary">g13500</name>
    <name evidence="1" type="ORF">VP750_LOCUS11958</name>
</gene>
<name>A0ABP1GD81_9CHLO</name>